<dbReference type="InterPro" id="IPR000812">
    <property type="entry name" value="TFIIB"/>
</dbReference>
<organism evidence="15">
    <name type="scientific">Timema genevievae</name>
    <name type="common">Walking stick</name>
    <dbReference type="NCBI Taxonomy" id="629358"/>
    <lineage>
        <taxon>Eukaryota</taxon>
        <taxon>Metazoa</taxon>
        <taxon>Ecdysozoa</taxon>
        <taxon>Arthropoda</taxon>
        <taxon>Hexapoda</taxon>
        <taxon>Insecta</taxon>
        <taxon>Pterygota</taxon>
        <taxon>Neoptera</taxon>
        <taxon>Polyneoptera</taxon>
        <taxon>Phasmatodea</taxon>
        <taxon>Timematodea</taxon>
        <taxon>Timematoidea</taxon>
        <taxon>Timematidae</taxon>
        <taxon>Timema</taxon>
    </lineage>
</organism>
<keyword evidence="6 13" id="KW-0863">Zinc-finger</keyword>
<dbReference type="PRINTS" id="PR00685">
    <property type="entry name" value="TIFACTORIIB"/>
</dbReference>
<dbReference type="FunFam" id="1.10.472.170:FF:000001">
    <property type="entry name" value="Transcription initiation factor IIB"/>
    <property type="match status" value="1"/>
</dbReference>
<dbReference type="GO" id="GO:0016251">
    <property type="term" value="F:RNA polymerase II general transcription initiation factor activity"/>
    <property type="evidence" value="ECO:0007669"/>
    <property type="project" value="TreeGrafter"/>
</dbReference>
<dbReference type="GO" id="GO:0097550">
    <property type="term" value="C:transcription preinitiation complex"/>
    <property type="evidence" value="ECO:0007669"/>
    <property type="project" value="TreeGrafter"/>
</dbReference>
<dbReference type="Pfam" id="PF08271">
    <property type="entry name" value="Zn_Ribbon_TF"/>
    <property type="match status" value="1"/>
</dbReference>
<dbReference type="Pfam" id="PF00382">
    <property type="entry name" value="TFIIB"/>
    <property type="match status" value="2"/>
</dbReference>
<dbReference type="SUPFAM" id="SSF47954">
    <property type="entry name" value="Cyclin-like"/>
    <property type="match status" value="2"/>
</dbReference>
<dbReference type="GO" id="GO:0008270">
    <property type="term" value="F:zinc ion binding"/>
    <property type="evidence" value="ECO:0007669"/>
    <property type="project" value="UniProtKB-KW"/>
</dbReference>
<dbReference type="FunFam" id="2.20.25.10:FF:000007">
    <property type="entry name" value="Transcription initiation factor IIB"/>
    <property type="match status" value="1"/>
</dbReference>
<sequence length="342" mass="37385">MLLVLFLSRYDSNKVCCYAHPDAPLIEDYRAGDQICSECGLVVGDRVIDVGSEWRTFSNEKAGTDPSRVGGPENPLLNGSDLSTMIGPGRGDASFDGFGVSKYQNRRTVSTSNALVVLSSTAEDGEIEVRISMSSSDRALINAFREINSMADRINLPKTIVDRANNLFKQVHDGKNLKGRSNDAIASACLYIACRQEGVPRTFKEICAVSKISKKEIGRCFKLILKALETSVDLITTGDFMSRFCSNLGLPNMVQRAATHIARKAVELDIVPGRSPISVAAAAIYMASQASEDKRSQKEIGDIAGVADVTIRQSYKLMYPHAEKLFPTDFKFATPIDQLPQM</sequence>
<evidence type="ECO:0000256" key="11">
    <source>
        <dbReference type="ARBA" id="ARBA00031706"/>
    </source>
</evidence>
<dbReference type="CDD" id="cd20552">
    <property type="entry name" value="CYCLIN_TFIIB_rpt2"/>
    <property type="match status" value="1"/>
</dbReference>
<evidence type="ECO:0000256" key="9">
    <source>
        <dbReference type="ARBA" id="ARBA00023163"/>
    </source>
</evidence>
<keyword evidence="5" id="KW-0677">Repeat</keyword>
<evidence type="ECO:0000256" key="3">
    <source>
        <dbReference type="ARBA" id="ARBA00013932"/>
    </source>
</evidence>
<keyword evidence="7" id="KW-0862">Zinc</keyword>
<comment type="function">
    <text evidence="12">General factor that plays a major role in the activation of eukaryotic genes transcribed by RNA polymerase II.</text>
</comment>
<dbReference type="PANTHER" id="PTHR11618:SF13">
    <property type="entry name" value="TRANSCRIPTION INITIATION FACTOR IIB"/>
    <property type="match status" value="1"/>
</dbReference>
<name>A0A7R9JX53_TIMGE</name>
<dbReference type="PROSITE" id="PS51134">
    <property type="entry name" value="ZF_TFIIB"/>
    <property type="match status" value="1"/>
</dbReference>
<dbReference type="PROSITE" id="PS00782">
    <property type="entry name" value="TFIIB"/>
    <property type="match status" value="2"/>
</dbReference>
<feature type="domain" description="TFIIB-type" evidence="14">
    <location>
        <begin position="13"/>
        <end position="44"/>
    </location>
</feature>
<dbReference type="InterPro" id="IPR013150">
    <property type="entry name" value="TFIIB_cyclin"/>
</dbReference>
<gene>
    <name evidence="15" type="ORF">TGEB3V08_LOCUS4279</name>
</gene>
<reference evidence="15" key="1">
    <citation type="submission" date="2020-11" db="EMBL/GenBank/DDBJ databases">
        <authorList>
            <person name="Tran Van P."/>
        </authorList>
    </citation>
    <scope>NUCLEOTIDE SEQUENCE</scope>
</reference>
<evidence type="ECO:0000256" key="10">
    <source>
        <dbReference type="ARBA" id="ARBA00023242"/>
    </source>
</evidence>
<dbReference type="InterPro" id="IPR013137">
    <property type="entry name" value="Znf_TFIIB"/>
</dbReference>
<dbReference type="InterPro" id="IPR013763">
    <property type="entry name" value="Cyclin-like_dom"/>
</dbReference>
<evidence type="ECO:0000256" key="12">
    <source>
        <dbReference type="ARBA" id="ARBA00056616"/>
    </source>
</evidence>
<evidence type="ECO:0000256" key="2">
    <source>
        <dbReference type="ARBA" id="ARBA00010857"/>
    </source>
</evidence>
<evidence type="ECO:0000256" key="8">
    <source>
        <dbReference type="ARBA" id="ARBA00023015"/>
    </source>
</evidence>
<evidence type="ECO:0000256" key="4">
    <source>
        <dbReference type="ARBA" id="ARBA00022723"/>
    </source>
</evidence>
<dbReference type="AlphaFoldDB" id="A0A7R9JX53"/>
<evidence type="ECO:0000256" key="7">
    <source>
        <dbReference type="ARBA" id="ARBA00022833"/>
    </source>
</evidence>
<accession>A0A7R9JX53</accession>
<comment type="subcellular location">
    <subcellularLocation>
        <location evidence="1">Nucleus</location>
    </subcellularLocation>
</comment>
<dbReference type="GO" id="GO:0070897">
    <property type="term" value="P:transcription preinitiation complex assembly"/>
    <property type="evidence" value="ECO:0007669"/>
    <property type="project" value="InterPro"/>
</dbReference>
<keyword evidence="8" id="KW-0805">Transcription regulation</keyword>
<evidence type="ECO:0000259" key="14">
    <source>
        <dbReference type="PROSITE" id="PS51134"/>
    </source>
</evidence>
<dbReference type="InterPro" id="IPR023486">
    <property type="entry name" value="TFIIB_CS"/>
</dbReference>
<dbReference type="EMBL" id="OE840456">
    <property type="protein sequence ID" value="CAD7590729.1"/>
    <property type="molecule type" value="Genomic_DNA"/>
</dbReference>
<dbReference type="SMART" id="SM00385">
    <property type="entry name" value="CYCLIN"/>
    <property type="match status" value="2"/>
</dbReference>
<evidence type="ECO:0000256" key="13">
    <source>
        <dbReference type="PROSITE-ProRule" id="PRU00469"/>
    </source>
</evidence>
<dbReference type="FunFam" id="1.10.472.10:FF:000008">
    <property type="entry name" value="Transcription initiation factor IIB"/>
    <property type="match status" value="1"/>
</dbReference>
<keyword evidence="10" id="KW-0539">Nucleus</keyword>
<dbReference type="Gene3D" id="1.10.472.10">
    <property type="entry name" value="Cyclin-like"/>
    <property type="match status" value="2"/>
</dbReference>
<dbReference type="FunFam" id="1.10.472.10:FF:000019">
    <property type="entry name" value="transcription initiation factor IIB"/>
    <property type="match status" value="1"/>
</dbReference>
<dbReference type="PANTHER" id="PTHR11618">
    <property type="entry name" value="TRANSCRIPTION INITIATION FACTOR IIB-RELATED"/>
    <property type="match status" value="1"/>
</dbReference>
<protein>
    <recommendedName>
        <fullName evidence="3">Transcription initiation factor IIB</fullName>
    </recommendedName>
    <alternativeName>
        <fullName evidence="11">General transcription factor TFIIB</fullName>
    </alternativeName>
</protein>
<dbReference type="CDD" id="cd20551">
    <property type="entry name" value="CYCLIN_TFIIB_rpt1"/>
    <property type="match status" value="1"/>
</dbReference>
<evidence type="ECO:0000256" key="5">
    <source>
        <dbReference type="ARBA" id="ARBA00022737"/>
    </source>
</evidence>
<keyword evidence="4" id="KW-0479">Metal-binding</keyword>
<comment type="similarity">
    <text evidence="2">Belongs to the TFIIB family.</text>
</comment>
<dbReference type="SUPFAM" id="SSF57783">
    <property type="entry name" value="Zinc beta-ribbon"/>
    <property type="match status" value="1"/>
</dbReference>
<dbReference type="GO" id="GO:0006367">
    <property type="term" value="P:transcription initiation at RNA polymerase II promoter"/>
    <property type="evidence" value="ECO:0007669"/>
    <property type="project" value="TreeGrafter"/>
</dbReference>
<dbReference type="GO" id="GO:0005634">
    <property type="term" value="C:nucleus"/>
    <property type="evidence" value="ECO:0007669"/>
    <property type="project" value="UniProtKB-SubCell"/>
</dbReference>
<dbReference type="InterPro" id="IPR036915">
    <property type="entry name" value="Cyclin-like_sf"/>
</dbReference>
<evidence type="ECO:0000313" key="15">
    <source>
        <dbReference type="EMBL" id="CAD7590729.1"/>
    </source>
</evidence>
<dbReference type="Gene3D" id="2.20.25.10">
    <property type="match status" value="1"/>
</dbReference>
<evidence type="ECO:0000256" key="6">
    <source>
        <dbReference type="ARBA" id="ARBA00022771"/>
    </source>
</evidence>
<evidence type="ECO:0000256" key="1">
    <source>
        <dbReference type="ARBA" id="ARBA00004123"/>
    </source>
</evidence>
<dbReference type="GO" id="GO:0017025">
    <property type="term" value="F:TBP-class protein binding"/>
    <property type="evidence" value="ECO:0007669"/>
    <property type="project" value="InterPro"/>
</dbReference>
<proteinExistence type="inferred from homology"/>
<keyword evidence="9" id="KW-0804">Transcription</keyword>